<protein>
    <submittedName>
        <fullName evidence="2">Peptidase family M23</fullName>
    </submittedName>
</protein>
<dbReference type="PANTHER" id="PTHR21666:SF285">
    <property type="entry name" value="M23 FAMILY METALLOPEPTIDASE"/>
    <property type="match status" value="1"/>
</dbReference>
<gene>
    <name evidence="2" type="ORF">SAMN05444394_1053</name>
</gene>
<feature type="domain" description="M23ase beta-sheet core" evidence="1">
    <location>
        <begin position="68"/>
        <end position="133"/>
    </location>
</feature>
<proteinExistence type="predicted"/>
<dbReference type="InterPro" id="IPR011055">
    <property type="entry name" value="Dup_hybrid_motif"/>
</dbReference>
<sequence>MIDWKDLLERKNCLILKLNKYLILLLLVVQSLSGFSQEIDKGYFISPIKPGVRNYLAGNFAELRPNHFHTGLDFKTGGQEGEPILAAADGWVHRIKVSSFGYGNVIYLKHPNGKITLYGHLRNFNKELSDYMRQKMYEAQVNELEVYPEPGELPVKKGERIADSGNTGGSGGPHLHFEIRDSLDRAMDPLLFGFPEIEDNTPPTPQKIAIVPLNVDSRVNGKFQRIEVTPVYSGGSYSLPSTVKITGKVGLEIQSYDRLDGASNRNGFANFDISDESGLVYSLVVDKVDFNYTRQFLLHTHQNKFTKLYKQDELKFDFFSSKDPETGHLELEPGSKKTYQLALTDAYGNTRKISIPLQGQDLEHNVNDGSAPSRAVVSYIGNILKVKAPISPNGGLAKFYVGAHIFEMLPAYQDSQSRTYLWDMNFGIPEEIDVCSEVVIVGINAKIQADSEQLFADKNVKIRFTERTLLDDLFLRINQTGSPSSPKLEINEPSDYLWSDMEVTWNVPGYTGDKERVHVYLQSSNGKKSFVGGVWEGQSIRFKTRNFGTFVLATDEEKPTITPVRVNSSGLRFTIRDNNSGIDSFEAHVNGEWLLMRYEYKQAVIWSEKLTNEALKGPVILKVKDQAGNVSEWKGTL</sequence>
<evidence type="ECO:0000313" key="3">
    <source>
        <dbReference type="Proteomes" id="UP000185221"/>
    </source>
</evidence>
<dbReference type="Pfam" id="PF01551">
    <property type="entry name" value="Peptidase_M23"/>
    <property type="match status" value="2"/>
</dbReference>
<dbReference type="CDD" id="cd12797">
    <property type="entry name" value="M23_peptidase"/>
    <property type="match status" value="1"/>
</dbReference>
<evidence type="ECO:0000313" key="2">
    <source>
        <dbReference type="EMBL" id="SIN71256.1"/>
    </source>
</evidence>
<dbReference type="Gene3D" id="2.70.70.10">
    <property type="entry name" value="Glucose Permease (Domain IIA)"/>
    <property type="match status" value="1"/>
</dbReference>
<evidence type="ECO:0000259" key="1">
    <source>
        <dbReference type="Pfam" id="PF01551"/>
    </source>
</evidence>
<name>A0A1N6DKJ0_9BACT</name>
<dbReference type="GO" id="GO:0004222">
    <property type="term" value="F:metalloendopeptidase activity"/>
    <property type="evidence" value="ECO:0007669"/>
    <property type="project" value="TreeGrafter"/>
</dbReference>
<dbReference type="SUPFAM" id="SSF51261">
    <property type="entry name" value="Duplicated hybrid motif"/>
    <property type="match status" value="1"/>
</dbReference>
<dbReference type="STRING" id="226505.SAMN05444394_1053"/>
<dbReference type="EMBL" id="FSRC01000001">
    <property type="protein sequence ID" value="SIN71256.1"/>
    <property type="molecule type" value="Genomic_DNA"/>
</dbReference>
<dbReference type="InterPro" id="IPR050570">
    <property type="entry name" value="Cell_wall_metabolism_enzyme"/>
</dbReference>
<reference evidence="3" key="1">
    <citation type="submission" date="2016-11" db="EMBL/GenBank/DDBJ databases">
        <authorList>
            <person name="Varghese N."/>
            <person name="Submissions S."/>
        </authorList>
    </citation>
    <scope>NUCLEOTIDE SEQUENCE [LARGE SCALE GENOMIC DNA]</scope>
    <source>
        <strain evidence="3">DSM 15292</strain>
    </source>
</reference>
<dbReference type="PANTHER" id="PTHR21666">
    <property type="entry name" value="PEPTIDASE-RELATED"/>
    <property type="match status" value="1"/>
</dbReference>
<keyword evidence="3" id="KW-1185">Reference proteome</keyword>
<feature type="domain" description="M23ase beta-sheet core" evidence="1">
    <location>
        <begin position="154"/>
        <end position="189"/>
    </location>
</feature>
<dbReference type="AlphaFoldDB" id="A0A1N6DKJ0"/>
<dbReference type="InterPro" id="IPR016047">
    <property type="entry name" value="M23ase_b-sheet_dom"/>
</dbReference>
<accession>A0A1N6DKJ0</accession>
<dbReference type="Proteomes" id="UP000185221">
    <property type="component" value="Unassembled WGS sequence"/>
</dbReference>
<organism evidence="2 3">
    <name type="scientific">Algoriphagus halophilus</name>
    <dbReference type="NCBI Taxonomy" id="226505"/>
    <lineage>
        <taxon>Bacteria</taxon>
        <taxon>Pseudomonadati</taxon>
        <taxon>Bacteroidota</taxon>
        <taxon>Cytophagia</taxon>
        <taxon>Cytophagales</taxon>
        <taxon>Cyclobacteriaceae</taxon>
        <taxon>Algoriphagus</taxon>
    </lineage>
</organism>